<accession>A0A9P5N0D6</accession>
<dbReference type="Gene3D" id="3.30.160.60">
    <property type="entry name" value="Classic Zinc Finger"/>
    <property type="match status" value="1"/>
</dbReference>
<sequence length="238" mass="26408">MHWCPEPGCDYGSMQRSNLRNHIRKHTGQRLHCPDDSKCNYSSSDKSALLRHRQRKHGYQAKPTASKDRYMKVTKNRIASSEKLNNPSIDSSSSSPSEHVTNSSFPCCAPPVSSRQAFGAIDETDIWQGDHASPQATMTKQPVESIERSLEGHVTSRFPVSFARTRLLHGPENAPLSASKHCRCHTCTLRSIPALVAHSNSTGSGPVSRTHRGVKVKEVVIYRRVTSSRSLFLATCQT</sequence>
<evidence type="ECO:0000313" key="5">
    <source>
        <dbReference type="Proteomes" id="UP000759537"/>
    </source>
</evidence>
<reference evidence="4" key="1">
    <citation type="submission" date="2019-10" db="EMBL/GenBank/DDBJ databases">
        <authorList>
            <consortium name="DOE Joint Genome Institute"/>
            <person name="Kuo A."/>
            <person name="Miyauchi S."/>
            <person name="Kiss E."/>
            <person name="Drula E."/>
            <person name="Kohler A."/>
            <person name="Sanchez-Garcia M."/>
            <person name="Andreopoulos B."/>
            <person name="Barry K.W."/>
            <person name="Bonito G."/>
            <person name="Buee M."/>
            <person name="Carver A."/>
            <person name="Chen C."/>
            <person name="Cichocki N."/>
            <person name="Clum A."/>
            <person name="Culley D."/>
            <person name="Crous P.W."/>
            <person name="Fauchery L."/>
            <person name="Girlanda M."/>
            <person name="Hayes R."/>
            <person name="Keri Z."/>
            <person name="LaButti K."/>
            <person name="Lipzen A."/>
            <person name="Lombard V."/>
            <person name="Magnuson J."/>
            <person name="Maillard F."/>
            <person name="Morin E."/>
            <person name="Murat C."/>
            <person name="Nolan M."/>
            <person name="Ohm R."/>
            <person name="Pangilinan J."/>
            <person name="Pereira M."/>
            <person name="Perotto S."/>
            <person name="Peter M."/>
            <person name="Riley R."/>
            <person name="Sitrit Y."/>
            <person name="Stielow B."/>
            <person name="Szollosi G."/>
            <person name="Zifcakova L."/>
            <person name="Stursova M."/>
            <person name="Spatafora J.W."/>
            <person name="Tedersoo L."/>
            <person name="Vaario L.-M."/>
            <person name="Yamada A."/>
            <person name="Yan M."/>
            <person name="Wang P."/>
            <person name="Xu J."/>
            <person name="Bruns T."/>
            <person name="Baldrian P."/>
            <person name="Vilgalys R."/>
            <person name="Henrissat B."/>
            <person name="Grigoriev I.V."/>
            <person name="Hibbett D."/>
            <person name="Nagy L.G."/>
            <person name="Martin F.M."/>
        </authorList>
    </citation>
    <scope>NUCLEOTIDE SEQUENCE</scope>
    <source>
        <strain evidence="4">Prilba</strain>
    </source>
</reference>
<protein>
    <recommendedName>
        <fullName evidence="3">C2H2-type domain-containing protein</fullName>
    </recommendedName>
</protein>
<feature type="compositionally biased region" description="Polar residues" evidence="2">
    <location>
        <begin position="77"/>
        <end position="87"/>
    </location>
</feature>
<feature type="domain" description="C2H2-type" evidence="3">
    <location>
        <begin position="2"/>
        <end position="31"/>
    </location>
</feature>
<gene>
    <name evidence="4" type="ORF">DFH94DRAFT_304443</name>
</gene>
<dbReference type="InterPro" id="IPR036236">
    <property type="entry name" value="Znf_C2H2_sf"/>
</dbReference>
<dbReference type="EMBL" id="WHVB01000004">
    <property type="protein sequence ID" value="KAF8483312.1"/>
    <property type="molecule type" value="Genomic_DNA"/>
</dbReference>
<keyword evidence="5" id="KW-1185">Reference proteome</keyword>
<dbReference type="OrthoDB" id="654211at2759"/>
<dbReference type="GO" id="GO:0008270">
    <property type="term" value="F:zinc ion binding"/>
    <property type="evidence" value="ECO:0007669"/>
    <property type="project" value="UniProtKB-KW"/>
</dbReference>
<keyword evidence="1" id="KW-0863">Zinc-finger</keyword>
<feature type="region of interest" description="Disordered" evidence="2">
    <location>
        <begin position="51"/>
        <end position="106"/>
    </location>
</feature>
<dbReference type="PROSITE" id="PS50157">
    <property type="entry name" value="ZINC_FINGER_C2H2_2"/>
    <property type="match status" value="1"/>
</dbReference>
<organism evidence="4 5">
    <name type="scientific">Russula ochroleuca</name>
    <dbReference type="NCBI Taxonomy" id="152965"/>
    <lineage>
        <taxon>Eukaryota</taxon>
        <taxon>Fungi</taxon>
        <taxon>Dikarya</taxon>
        <taxon>Basidiomycota</taxon>
        <taxon>Agaricomycotina</taxon>
        <taxon>Agaricomycetes</taxon>
        <taxon>Russulales</taxon>
        <taxon>Russulaceae</taxon>
        <taxon>Russula</taxon>
    </lineage>
</organism>
<dbReference type="SUPFAM" id="SSF57667">
    <property type="entry name" value="beta-beta-alpha zinc fingers"/>
    <property type="match status" value="1"/>
</dbReference>
<keyword evidence="1" id="KW-0862">Zinc</keyword>
<dbReference type="SMART" id="SM00355">
    <property type="entry name" value="ZnF_C2H2"/>
    <property type="match status" value="2"/>
</dbReference>
<evidence type="ECO:0000256" key="1">
    <source>
        <dbReference type="PROSITE-ProRule" id="PRU00042"/>
    </source>
</evidence>
<evidence type="ECO:0000256" key="2">
    <source>
        <dbReference type="SAM" id="MobiDB-lite"/>
    </source>
</evidence>
<proteinExistence type="predicted"/>
<dbReference type="InterPro" id="IPR013087">
    <property type="entry name" value="Znf_C2H2_type"/>
</dbReference>
<keyword evidence="1" id="KW-0479">Metal-binding</keyword>
<reference evidence="4" key="2">
    <citation type="journal article" date="2020" name="Nat. Commun.">
        <title>Large-scale genome sequencing of mycorrhizal fungi provides insights into the early evolution of symbiotic traits.</title>
        <authorList>
            <person name="Miyauchi S."/>
            <person name="Kiss E."/>
            <person name="Kuo A."/>
            <person name="Drula E."/>
            <person name="Kohler A."/>
            <person name="Sanchez-Garcia M."/>
            <person name="Morin E."/>
            <person name="Andreopoulos B."/>
            <person name="Barry K.W."/>
            <person name="Bonito G."/>
            <person name="Buee M."/>
            <person name="Carver A."/>
            <person name="Chen C."/>
            <person name="Cichocki N."/>
            <person name="Clum A."/>
            <person name="Culley D."/>
            <person name="Crous P.W."/>
            <person name="Fauchery L."/>
            <person name="Girlanda M."/>
            <person name="Hayes R.D."/>
            <person name="Keri Z."/>
            <person name="LaButti K."/>
            <person name="Lipzen A."/>
            <person name="Lombard V."/>
            <person name="Magnuson J."/>
            <person name="Maillard F."/>
            <person name="Murat C."/>
            <person name="Nolan M."/>
            <person name="Ohm R.A."/>
            <person name="Pangilinan J."/>
            <person name="Pereira M.F."/>
            <person name="Perotto S."/>
            <person name="Peter M."/>
            <person name="Pfister S."/>
            <person name="Riley R."/>
            <person name="Sitrit Y."/>
            <person name="Stielow J.B."/>
            <person name="Szollosi G."/>
            <person name="Zifcakova L."/>
            <person name="Stursova M."/>
            <person name="Spatafora J.W."/>
            <person name="Tedersoo L."/>
            <person name="Vaario L.M."/>
            <person name="Yamada A."/>
            <person name="Yan M."/>
            <person name="Wang P."/>
            <person name="Xu J."/>
            <person name="Bruns T."/>
            <person name="Baldrian P."/>
            <person name="Vilgalys R."/>
            <person name="Dunand C."/>
            <person name="Henrissat B."/>
            <person name="Grigoriev I.V."/>
            <person name="Hibbett D."/>
            <person name="Nagy L.G."/>
            <person name="Martin F.M."/>
        </authorList>
    </citation>
    <scope>NUCLEOTIDE SEQUENCE</scope>
    <source>
        <strain evidence="4">Prilba</strain>
    </source>
</reference>
<comment type="caution">
    <text evidence="4">The sequence shown here is derived from an EMBL/GenBank/DDBJ whole genome shotgun (WGS) entry which is preliminary data.</text>
</comment>
<feature type="compositionally biased region" description="Low complexity" evidence="2">
    <location>
        <begin position="88"/>
        <end position="104"/>
    </location>
</feature>
<dbReference type="AlphaFoldDB" id="A0A9P5N0D6"/>
<name>A0A9P5N0D6_9AGAM</name>
<evidence type="ECO:0000313" key="4">
    <source>
        <dbReference type="EMBL" id="KAF8483312.1"/>
    </source>
</evidence>
<evidence type="ECO:0000259" key="3">
    <source>
        <dbReference type="PROSITE" id="PS50157"/>
    </source>
</evidence>
<dbReference type="Proteomes" id="UP000759537">
    <property type="component" value="Unassembled WGS sequence"/>
</dbReference>